<sequence>MRTDQRKTPAAVDLSRPCQPITASEQLHDSAKGPTSSWSVVVSDQYHVTESRLLLQLFPLTSGAEGYHVLTLPTLLKSINELPLVGPTAEQVL</sequence>
<gene>
    <name evidence="2" type="ORF">T4D_5275</name>
</gene>
<evidence type="ECO:0000313" key="3">
    <source>
        <dbReference type="Proteomes" id="UP000054995"/>
    </source>
</evidence>
<feature type="region of interest" description="Disordered" evidence="1">
    <location>
        <begin position="1"/>
        <end position="35"/>
    </location>
</feature>
<reference evidence="2 3" key="1">
    <citation type="submission" date="2015-01" db="EMBL/GenBank/DDBJ databases">
        <title>Evolution of Trichinella species and genotypes.</title>
        <authorList>
            <person name="Korhonen P.K."/>
            <person name="Edoardo P."/>
            <person name="Giuseppe L.R."/>
            <person name="Gasser R.B."/>
        </authorList>
    </citation>
    <scope>NUCLEOTIDE SEQUENCE [LARGE SCALE GENOMIC DNA]</scope>
    <source>
        <strain evidence="2">ISS470</strain>
    </source>
</reference>
<accession>A0A0V1F5A5</accession>
<evidence type="ECO:0000256" key="1">
    <source>
        <dbReference type="SAM" id="MobiDB-lite"/>
    </source>
</evidence>
<evidence type="ECO:0000313" key="2">
    <source>
        <dbReference type="EMBL" id="KRY81009.1"/>
    </source>
</evidence>
<organism evidence="2 3">
    <name type="scientific">Trichinella pseudospiralis</name>
    <name type="common">Parasitic roundworm</name>
    <dbReference type="NCBI Taxonomy" id="6337"/>
    <lineage>
        <taxon>Eukaryota</taxon>
        <taxon>Metazoa</taxon>
        <taxon>Ecdysozoa</taxon>
        <taxon>Nematoda</taxon>
        <taxon>Enoplea</taxon>
        <taxon>Dorylaimia</taxon>
        <taxon>Trichinellida</taxon>
        <taxon>Trichinellidae</taxon>
        <taxon>Trichinella</taxon>
    </lineage>
</organism>
<dbReference type="EMBL" id="JYDT01000276">
    <property type="protein sequence ID" value="KRY81009.1"/>
    <property type="molecule type" value="Genomic_DNA"/>
</dbReference>
<dbReference type="AlphaFoldDB" id="A0A0V1F5A5"/>
<comment type="caution">
    <text evidence="2">The sequence shown here is derived from an EMBL/GenBank/DDBJ whole genome shotgun (WGS) entry which is preliminary data.</text>
</comment>
<proteinExistence type="predicted"/>
<protein>
    <submittedName>
        <fullName evidence="2">Uncharacterized protein</fullName>
    </submittedName>
</protein>
<dbReference type="Proteomes" id="UP000054995">
    <property type="component" value="Unassembled WGS sequence"/>
</dbReference>
<keyword evidence="3" id="KW-1185">Reference proteome</keyword>
<name>A0A0V1F5A5_TRIPS</name>